<evidence type="ECO:0000256" key="1">
    <source>
        <dbReference type="SAM" id="MobiDB-lite"/>
    </source>
</evidence>
<dbReference type="Proteomes" id="UP001550535">
    <property type="component" value="Unassembled WGS sequence"/>
</dbReference>
<evidence type="ECO:0000313" key="3">
    <source>
        <dbReference type="Proteomes" id="UP001550535"/>
    </source>
</evidence>
<organism evidence="2 3">
    <name type="scientific">Nocardia niwae</name>
    <dbReference type="NCBI Taxonomy" id="626084"/>
    <lineage>
        <taxon>Bacteria</taxon>
        <taxon>Bacillati</taxon>
        <taxon>Actinomycetota</taxon>
        <taxon>Actinomycetes</taxon>
        <taxon>Mycobacteriales</taxon>
        <taxon>Nocardiaceae</taxon>
        <taxon>Nocardia</taxon>
    </lineage>
</organism>
<dbReference type="SUPFAM" id="SSF55811">
    <property type="entry name" value="Nudix"/>
    <property type="match status" value="1"/>
</dbReference>
<feature type="region of interest" description="Disordered" evidence="1">
    <location>
        <begin position="82"/>
        <end position="124"/>
    </location>
</feature>
<dbReference type="CDD" id="cd02883">
    <property type="entry name" value="NUDIX_Hydrolase"/>
    <property type="match status" value="1"/>
</dbReference>
<protein>
    <recommendedName>
        <fullName evidence="4">Nudix hydrolase domain-containing protein</fullName>
    </recommendedName>
</protein>
<dbReference type="InterPro" id="IPR015797">
    <property type="entry name" value="NUDIX_hydrolase-like_dom_sf"/>
</dbReference>
<gene>
    <name evidence="2" type="ORF">ABZ507_19430</name>
</gene>
<accession>A0ABV2XDM7</accession>
<keyword evidence="3" id="KW-1185">Reference proteome</keyword>
<evidence type="ECO:0000313" key="2">
    <source>
        <dbReference type="EMBL" id="MEU2123990.1"/>
    </source>
</evidence>
<evidence type="ECO:0008006" key="4">
    <source>
        <dbReference type="Google" id="ProtNLM"/>
    </source>
</evidence>
<proteinExistence type="predicted"/>
<comment type="caution">
    <text evidence="2">The sequence shown here is derived from an EMBL/GenBank/DDBJ whole genome shotgun (WGS) entry which is preliminary data.</text>
</comment>
<name>A0ABV2XDM7_9NOCA</name>
<feature type="compositionally biased region" description="Basic residues" evidence="1">
    <location>
        <begin position="194"/>
        <end position="206"/>
    </location>
</feature>
<reference evidence="2 3" key="1">
    <citation type="submission" date="2024-06" db="EMBL/GenBank/DDBJ databases">
        <title>The Natural Products Discovery Center: Release of the First 8490 Sequenced Strains for Exploring Actinobacteria Biosynthetic Diversity.</title>
        <authorList>
            <person name="Kalkreuter E."/>
            <person name="Kautsar S.A."/>
            <person name="Yang D."/>
            <person name="Bader C.D."/>
            <person name="Teijaro C.N."/>
            <person name="Fluegel L."/>
            <person name="Davis C.M."/>
            <person name="Simpson J.R."/>
            <person name="Lauterbach L."/>
            <person name="Steele A.D."/>
            <person name="Gui C."/>
            <person name="Meng S."/>
            <person name="Li G."/>
            <person name="Viehrig K."/>
            <person name="Ye F."/>
            <person name="Su P."/>
            <person name="Kiefer A.F."/>
            <person name="Nichols A."/>
            <person name="Cepeda A.J."/>
            <person name="Yan W."/>
            <person name="Fan B."/>
            <person name="Jiang Y."/>
            <person name="Adhikari A."/>
            <person name="Zheng C.-J."/>
            <person name="Schuster L."/>
            <person name="Cowan T.M."/>
            <person name="Smanski M.J."/>
            <person name="Chevrette M.G."/>
            <person name="De Carvalho L.P.S."/>
            <person name="Shen B."/>
        </authorList>
    </citation>
    <scope>NUCLEOTIDE SEQUENCE [LARGE SCALE GENOMIC DNA]</scope>
    <source>
        <strain evidence="2 3">NPDC019434</strain>
    </source>
</reference>
<sequence length="214" mass="24126">MNRAQWTIHGERLVDDNRHIRLSTVDVELPDGVEFTQYVARMPRCAMTLVLNDKREALLMYRHRFIIDRWVWELPGGYVDGAEDSDRSSTRGRRRDRLASEHDGASGHVSTGHRHAGSTTGDLPRAWGALDPHEQLCLLGWPPLGWPAVDPRDGPEFGPGDAHALMQVHLDCDADECSWKCAAVETLRATGRMRPSKYPRRPHPSRPRGSEALP</sequence>
<dbReference type="EMBL" id="JBEYBR010000049">
    <property type="protein sequence ID" value="MEU2123990.1"/>
    <property type="molecule type" value="Genomic_DNA"/>
</dbReference>
<dbReference type="Gene3D" id="3.90.79.10">
    <property type="entry name" value="Nucleoside Triphosphate Pyrophosphohydrolase"/>
    <property type="match status" value="1"/>
</dbReference>
<feature type="region of interest" description="Disordered" evidence="1">
    <location>
        <begin position="191"/>
        <end position="214"/>
    </location>
</feature>
<dbReference type="RefSeq" id="WP_357992150.1">
    <property type="nucleotide sequence ID" value="NZ_JBEYBR010000049.1"/>
</dbReference>